<sequence length="120" mass="13480">MYSRKLRTNGDVALSCGRRGKGFLPYTCTLSDKFDESGAFGQFLEKGIHKVKWPIKKHLRNNASWNAPIHIRSPPGDIQDAMWAMASACKNWVTASPHYMAAYGEPPLFYGFPAMEPQKS</sequence>
<evidence type="ECO:0000313" key="1">
    <source>
        <dbReference type="EMBL" id="EMP26564.1"/>
    </source>
</evidence>
<organism evidence="1 2">
    <name type="scientific">Chelonia mydas</name>
    <name type="common">Green sea-turtle</name>
    <name type="synonym">Chelonia agassizi</name>
    <dbReference type="NCBI Taxonomy" id="8469"/>
    <lineage>
        <taxon>Eukaryota</taxon>
        <taxon>Metazoa</taxon>
        <taxon>Chordata</taxon>
        <taxon>Craniata</taxon>
        <taxon>Vertebrata</taxon>
        <taxon>Euteleostomi</taxon>
        <taxon>Archelosauria</taxon>
        <taxon>Testudinata</taxon>
        <taxon>Testudines</taxon>
        <taxon>Cryptodira</taxon>
        <taxon>Durocryptodira</taxon>
        <taxon>Americhelydia</taxon>
        <taxon>Chelonioidea</taxon>
        <taxon>Cheloniidae</taxon>
        <taxon>Chelonia</taxon>
    </lineage>
</organism>
<gene>
    <name evidence="1" type="ORF">UY3_16349</name>
</gene>
<dbReference type="AlphaFoldDB" id="M7APQ3"/>
<dbReference type="EMBL" id="KB577888">
    <property type="protein sequence ID" value="EMP26564.1"/>
    <property type="molecule type" value="Genomic_DNA"/>
</dbReference>
<proteinExistence type="predicted"/>
<accession>M7APQ3</accession>
<protein>
    <submittedName>
        <fullName evidence="1">Uncharacterized protein</fullName>
    </submittedName>
</protein>
<keyword evidence="2" id="KW-1185">Reference proteome</keyword>
<evidence type="ECO:0000313" key="2">
    <source>
        <dbReference type="Proteomes" id="UP000031443"/>
    </source>
</evidence>
<reference evidence="2" key="1">
    <citation type="journal article" date="2013" name="Nat. Genet.">
        <title>The draft genomes of soft-shell turtle and green sea turtle yield insights into the development and evolution of the turtle-specific body plan.</title>
        <authorList>
            <person name="Wang Z."/>
            <person name="Pascual-Anaya J."/>
            <person name="Zadissa A."/>
            <person name="Li W."/>
            <person name="Niimura Y."/>
            <person name="Huang Z."/>
            <person name="Li C."/>
            <person name="White S."/>
            <person name="Xiong Z."/>
            <person name="Fang D."/>
            <person name="Wang B."/>
            <person name="Ming Y."/>
            <person name="Chen Y."/>
            <person name="Zheng Y."/>
            <person name="Kuraku S."/>
            <person name="Pignatelli M."/>
            <person name="Herrero J."/>
            <person name="Beal K."/>
            <person name="Nozawa M."/>
            <person name="Li Q."/>
            <person name="Wang J."/>
            <person name="Zhang H."/>
            <person name="Yu L."/>
            <person name="Shigenobu S."/>
            <person name="Wang J."/>
            <person name="Liu J."/>
            <person name="Flicek P."/>
            <person name="Searle S."/>
            <person name="Wang J."/>
            <person name="Kuratani S."/>
            <person name="Yin Y."/>
            <person name="Aken B."/>
            <person name="Zhang G."/>
            <person name="Irie N."/>
        </authorList>
    </citation>
    <scope>NUCLEOTIDE SEQUENCE [LARGE SCALE GENOMIC DNA]</scope>
</reference>
<dbReference type="Proteomes" id="UP000031443">
    <property type="component" value="Unassembled WGS sequence"/>
</dbReference>
<name>M7APQ3_CHEMY</name>